<dbReference type="AlphaFoldDB" id="A0A4Y9YD19"/>
<keyword evidence="1" id="KW-0472">Membrane</keyword>
<dbReference type="EMBL" id="SEKV01000264">
    <property type="protein sequence ID" value="TFY60245.1"/>
    <property type="molecule type" value="Genomic_DNA"/>
</dbReference>
<evidence type="ECO:0000313" key="4">
    <source>
        <dbReference type="Proteomes" id="UP000298390"/>
    </source>
</evidence>
<organism evidence="3 4">
    <name type="scientific">Rhodofomes roseus</name>
    <dbReference type="NCBI Taxonomy" id="34475"/>
    <lineage>
        <taxon>Eukaryota</taxon>
        <taxon>Fungi</taxon>
        <taxon>Dikarya</taxon>
        <taxon>Basidiomycota</taxon>
        <taxon>Agaricomycotina</taxon>
        <taxon>Agaricomycetes</taxon>
        <taxon>Polyporales</taxon>
        <taxon>Rhodofomes</taxon>
    </lineage>
</organism>
<accession>A0A4Y9YD19</accession>
<comment type="caution">
    <text evidence="3">The sequence shown here is derived from an EMBL/GenBank/DDBJ whole genome shotgun (WGS) entry which is preliminary data.</text>
</comment>
<keyword evidence="1" id="KW-1133">Transmembrane helix</keyword>
<dbReference type="STRING" id="34475.A0A4Y9YD19"/>
<evidence type="ECO:0000313" key="3">
    <source>
        <dbReference type="EMBL" id="TFY60245.1"/>
    </source>
</evidence>
<dbReference type="Proteomes" id="UP000298390">
    <property type="component" value="Unassembled WGS sequence"/>
</dbReference>
<evidence type="ECO:0000256" key="1">
    <source>
        <dbReference type="SAM" id="Phobius"/>
    </source>
</evidence>
<proteinExistence type="predicted"/>
<name>A0A4Y9YD19_9APHY</name>
<feature type="transmembrane region" description="Helical" evidence="1">
    <location>
        <begin position="189"/>
        <end position="217"/>
    </location>
</feature>
<sequence>MPSFAARCIFLCCIVFFYLPFAWANTEIVNFVAMEGSLTPSQAQALQANWTVLSAVAPEKLLRVPPAPLGTPLADVCQPSHGASCSHELWLALRLDDPAWRAYSRFTLRVSWPASSPADFDIQVKSAEALFNELQAGGLDNDFDALHTGRRMYARIRVVDAGVRVPTADGSRERVTPEPVPFIVILEPLYFGMLPASVAPTVAFLVIVIIIAAFGIVPPVQRYLGRVADEVRQETASSRTKSD</sequence>
<gene>
    <name evidence="3" type="ORF">EVJ58_g5270</name>
</gene>
<keyword evidence="1" id="KW-0812">Transmembrane</keyword>
<reference evidence="3 4" key="1">
    <citation type="submission" date="2019-01" db="EMBL/GenBank/DDBJ databases">
        <title>Genome sequencing of the rare red list fungi Fomitopsis rosea.</title>
        <authorList>
            <person name="Buettner E."/>
            <person name="Kellner H."/>
        </authorList>
    </citation>
    <scope>NUCLEOTIDE SEQUENCE [LARGE SCALE GENOMIC DNA]</scope>
    <source>
        <strain evidence="3 4">DSM 105464</strain>
    </source>
</reference>
<feature type="chain" id="PRO_5021469743" evidence="2">
    <location>
        <begin position="25"/>
        <end position="243"/>
    </location>
</feature>
<protein>
    <submittedName>
        <fullName evidence="3">Uncharacterized protein</fullName>
    </submittedName>
</protein>
<keyword evidence="2" id="KW-0732">Signal</keyword>
<feature type="signal peptide" evidence="2">
    <location>
        <begin position="1"/>
        <end position="24"/>
    </location>
</feature>
<evidence type="ECO:0000256" key="2">
    <source>
        <dbReference type="SAM" id="SignalP"/>
    </source>
</evidence>